<keyword evidence="2" id="KW-0238">DNA-binding</keyword>
<dbReference type="InterPro" id="IPR003313">
    <property type="entry name" value="AraC-bd"/>
</dbReference>
<dbReference type="PROSITE" id="PS01124">
    <property type="entry name" value="HTH_ARAC_FAMILY_2"/>
    <property type="match status" value="1"/>
</dbReference>
<name>A0A848M891_PAELE</name>
<dbReference type="InterPro" id="IPR009057">
    <property type="entry name" value="Homeodomain-like_sf"/>
</dbReference>
<evidence type="ECO:0000313" key="6">
    <source>
        <dbReference type="EMBL" id="NMO96431.1"/>
    </source>
</evidence>
<keyword evidence="1" id="KW-0805">Transcription regulation</keyword>
<feature type="region of interest" description="Disordered" evidence="4">
    <location>
        <begin position="274"/>
        <end position="295"/>
    </location>
</feature>
<keyword evidence="3" id="KW-0804">Transcription</keyword>
<sequence>MTQNKVDLFHSSSDPQLDLRLLFFGKEKCIPSHAWGPGLRDSYIIHYIHSGQGRFQIGDHHYDLQAGQGFMIPPGTLVHYQADGDDPWTYSWYGFAGVQTKSLMQRAGLSSRQPVFDIFAHGAPERRSESASFESFHHELVAAREEKSRDVLSLSILYRIMAELIRCSPDEHSTFAGPPASKDKYIRQAVEFIENQYSQRITVQHIAREVGLDRTYLSGLFKSRFGLSLQRFLLEYRMTRATELLRNKDLTVSDVSRSVGYTDPFLFSKMYKKTTGHSPTSMRDQSNSSGNSPGM</sequence>
<dbReference type="Gene3D" id="2.60.120.280">
    <property type="entry name" value="Regulatory protein AraC"/>
    <property type="match status" value="1"/>
</dbReference>
<proteinExistence type="predicted"/>
<dbReference type="InterPro" id="IPR037923">
    <property type="entry name" value="HTH-like"/>
</dbReference>
<evidence type="ECO:0000256" key="2">
    <source>
        <dbReference type="ARBA" id="ARBA00023125"/>
    </source>
</evidence>
<dbReference type="InterPro" id="IPR018062">
    <property type="entry name" value="HTH_AraC-typ_CS"/>
</dbReference>
<dbReference type="SUPFAM" id="SSF46689">
    <property type="entry name" value="Homeodomain-like"/>
    <property type="match status" value="2"/>
</dbReference>
<dbReference type="Gene3D" id="1.10.10.60">
    <property type="entry name" value="Homeodomain-like"/>
    <property type="match status" value="2"/>
</dbReference>
<evidence type="ECO:0000313" key="7">
    <source>
        <dbReference type="Proteomes" id="UP000565468"/>
    </source>
</evidence>
<feature type="compositionally biased region" description="Polar residues" evidence="4">
    <location>
        <begin position="276"/>
        <end position="295"/>
    </location>
</feature>
<evidence type="ECO:0000256" key="4">
    <source>
        <dbReference type="SAM" id="MobiDB-lite"/>
    </source>
</evidence>
<feature type="domain" description="HTH araC/xylS-type" evidence="5">
    <location>
        <begin position="187"/>
        <end position="285"/>
    </location>
</feature>
<evidence type="ECO:0000256" key="1">
    <source>
        <dbReference type="ARBA" id="ARBA00023015"/>
    </source>
</evidence>
<evidence type="ECO:0000259" key="5">
    <source>
        <dbReference type="PROSITE" id="PS01124"/>
    </source>
</evidence>
<reference evidence="6 7" key="1">
    <citation type="submission" date="2020-04" db="EMBL/GenBank/DDBJ databases">
        <title>Paenibacillus algicola sp. nov., a novel marine bacterium producing alginate lyase.</title>
        <authorList>
            <person name="Huang H."/>
        </authorList>
    </citation>
    <scope>NUCLEOTIDE SEQUENCE [LARGE SCALE GENOMIC DNA]</scope>
    <source>
        <strain evidence="6 7">L7-75</strain>
    </source>
</reference>
<organism evidence="6 7">
    <name type="scientific">Paenibacillus lemnae</name>
    <dbReference type="NCBI Taxonomy" id="1330551"/>
    <lineage>
        <taxon>Bacteria</taxon>
        <taxon>Bacillati</taxon>
        <taxon>Bacillota</taxon>
        <taxon>Bacilli</taxon>
        <taxon>Bacillales</taxon>
        <taxon>Paenibacillaceae</taxon>
        <taxon>Paenibacillus</taxon>
    </lineage>
</organism>
<dbReference type="InterPro" id="IPR018060">
    <property type="entry name" value="HTH_AraC"/>
</dbReference>
<dbReference type="PANTHER" id="PTHR43280:SF30">
    <property type="entry name" value="MMSAB OPERON REGULATORY PROTEIN"/>
    <property type="match status" value="1"/>
</dbReference>
<dbReference type="GO" id="GO:0003700">
    <property type="term" value="F:DNA-binding transcription factor activity"/>
    <property type="evidence" value="ECO:0007669"/>
    <property type="project" value="InterPro"/>
</dbReference>
<dbReference type="PANTHER" id="PTHR43280">
    <property type="entry name" value="ARAC-FAMILY TRANSCRIPTIONAL REGULATOR"/>
    <property type="match status" value="1"/>
</dbReference>
<accession>A0A848M891</accession>
<dbReference type="Proteomes" id="UP000565468">
    <property type="component" value="Unassembled WGS sequence"/>
</dbReference>
<evidence type="ECO:0000256" key="3">
    <source>
        <dbReference type="ARBA" id="ARBA00023163"/>
    </source>
</evidence>
<keyword evidence="7" id="KW-1185">Reference proteome</keyword>
<dbReference type="CDD" id="cd06986">
    <property type="entry name" value="cupin_MmsR-like_N"/>
    <property type="match status" value="1"/>
</dbReference>
<dbReference type="AlphaFoldDB" id="A0A848M891"/>
<comment type="caution">
    <text evidence="6">The sequence shown here is derived from an EMBL/GenBank/DDBJ whole genome shotgun (WGS) entry which is preliminary data.</text>
</comment>
<protein>
    <submittedName>
        <fullName evidence="6">AraC family transcriptional regulator</fullName>
    </submittedName>
</protein>
<dbReference type="PROSITE" id="PS00041">
    <property type="entry name" value="HTH_ARAC_FAMILY_1"/>
    <property type="match status" value="1"/>
</dbReference>
<dbReference type="Pfam" id="PF02311">
    <property type="entry name" value="AraC_binding"/>
    <property type="match status" value="1"/>
</dbReference>
<dbReference type="GO" id="GO:0043565">
    <property type="term" value="F:sequence-specific DNA binding"/>
    <property type="evidence" value="ECO:0007669"/>
    <property type="project" value="InterPro"/>
</dbReference>
<gene>
    <name evidence="6" type="ORF">HII30_11675</name>
</gene>
<dbReference type="EMBL" id="JABBPN010000009">
    <property type="protein sequence ID" value="NMO96431.1"/>
    <property type="molecule type" value="Genomic_DNA"/>
</dbReference>
<dbReference type="Pfam" id="PF12833">
    <property type="entry name" value="HTH_18"/>
    <property type="match status" value="1"/>
</dbReference>
<dbReference type="SUPFAM" id="SSF51215">
    <property type="entry name" value="Regulatory protein AraC"/>
    <property type="match status" value="1"/>
</dbReference>
<dbReference type="SMART" id="SM00342">
    <property type="entry name" value="HTH_ARAC"/>
    <property type="match status" value="1"/>
</dbReference>
<dbReference type="RefSeq" id="WP_169505214.1">
    <property type="nucleotide sequence ID" value="NZ_JABBPN010000009.1"/>
</dbReference>